<feature type="signal peptide" evidence="2">
    <location>
        <begin position="1"/>
        <end position="22"/>
    </location>
</feature>
<name>A0A7W9UHM9_9NOCA</name>
<dbReference type="Pfam" id="PF00144">
    <property type="entry name" value="Beta-lactamase"/>
    <property type="match status" value="1"/>
</dbReference>
<dbReference type="Proteomes" id="UP000540412">
    <property type="component" value="Unassembled WGS sequence"/>
</dbReference>
<keyword evidence="4" id="KW-0645">Protease</keyword>
<dbReference type="InterPro" id="IPR001466">
    <property type="entry name" value="Beta-lactam-related"/>
</dbReference>
<accession>A0A7W9UHM9</accession>
<comment type="caution">
    <text evidence="4">The sequence shown here is derived from an EMBL/GenBank/DDBJ whole genome shotgun (WGS) entry which is preliminary data.</text>
</comment>
<protein>
    <submittedName>
        <fullName evidence="4">D-alanyl-D-alanine carboxypeptidase</fullName>
        <ecNumber evidence="4">3.4.16.4</ecNumber>
    </submittedName>
</protein>
<organism evidence="4 5">
    <name type="scientific">Nocardia transvalensis</name>
    <dbReference type="NCBI Taxonomy" id="37333"/>
    <lineage>
        <taxon>Bacteria</taxon>
        <taxon>Bacillati</taxon>
        <taxon>Actinomycetota</taxon>
        <taxon>Actinomycetes</taxon>
        <taxon>Mycobacteriales</taxon>
        <taxon>Nocardiaceae</taxon>
        <taxon>Nocardia</taxon>
    </lineage>
</organism>
<dbReference type="PANTHER" id="PTHR46825">
    <property type="entry name" value="D-ALANYL-D-ALANINE-CARBOXYPEPTIDASE/ENDOPEPTIDASE AMPH"/>
    <property type="match status" value="1"/>
</dbReference>
<dbReference type="GO" id="GO:0009002">
    <property type="term" value="F:serine-type D-Ala-D-Ala carboxypeptidase activity"/>
    <property type="evidence" value="ECO:0007669"/>
    <property type="project" value="UniProtKB-EC"/>
</dbReference>
<keyword evidence="4" id="KW-0121">Carboxypeptidase</keyword>
<dbReference type="PANTHER" id="PTHR46825:SF7">
    <property type="entry name" value="D-ALANYL-D-ALANINE CARBOXYPEPTIDASE"/>
    <property type="match status" value="1"/>
</dbReference>
<keyword evidence="4" id="KW-0378">Hydrolase</keyword>
<evidence type="ECO:0000313" key="5">
    <source>
        <dbReference type="Proteomes" id="UP000540412"/>
    </source>
</evidence>
<evidence type="ECO:0000256" key="2">
    <source>
        <dbReference type="SAM" id="SignalP"/>
    </source>
</evidence>
<proteinExistence type="predicted"/>
<keyword evidence="5" id="KW-1185">Reference proteome</keyword>
<dbReference type="RefSeq" id="WP_040745214.1">
    <property type="nucleotide sequence ID" value="NZ_JACHIT010000001.1"/>
</dbReference>
<dbReference type="SUPFAM" id="SSF56601">
    <property type="entry name" value="beta-lactamase/transpeptidase-like"/>
    <property type="match status" value="1"/>
</dbReference>
<feature type="domain" description="Beta-lactamase-related" evidence="3">
    <location>
        <begin position="40"/>
        <end position="371"/>
    </location>
</feature>
<dbReference type="Gene3D" id="3.40.710.10">
    <property type="entry name" value="DD-peptidase/beta-lactamase superfamily"/>
    <property type="match status" value="1"/>
</dbReference>
<dbReference type="InterPro" id="IPR012338">
    <property type="entry name" value="Beta-lactam/transpept-like"/>
</dbReference>
<dbReference type="EMBL" id="JACHIT010000001">
    <property type="protein sequence ID" value="MBB5913247.1"/>
    <property type="molecule type" value="Genomic_DNA"/>
</dbReference>
<evidence type="ECO:0000259" key="3">
    <source>
        <dbReference type="Pfam" id="PF00144"/>
    </source>
</evidence>
<feature type="region of interest" description="Disordered" evidence="1">
    <location>
        <begin position="224"/>
        <end position="246"/>
    </location>
</feature>
<evidence type="ECO:0000313" key="4">
    <source>
        <dbReference type="EMBL" id="MBB5913247.1"/>
    </source>
</evidence>
<sequence>MPGYARLFGALCAAAVTLSACATETRVDTAAPPGYSDARDILRRLTTADGAPGALLGIDGRRGRTVLTSGVADIRTRAPMAGDSRFRIGSMTKTFVATVVLQLVGEDKIVLDAPIETYLPGLIRGNGNDGHDITVRQLLQQTSGLPDYLDSLDLRQVLKTPLTHYDPTQLVQLALAHPRLYPPGTGWNYSNTNYVLAGLLIEKVTGHPFGDEITRRVIQPLDLRDTSVPGDRTTIPGPHPQGYSKPDDSLVDLTDFNPSIAYASGEIISSATDMNQFLAALLNGRLLHPTELQAMTTTRPTGDPSGNAYGLGLISTPLPCGGLYWGHDGDIPGFSTVSGTTPAGHTATIMTTLAPGGPDAQSKDMRTALAAALCTAPAEPAP</sequence>
<dbReference type="PROSITE" id="PS51257">
    <property type="entry name" value="PROKAR_LIPOPROTEIN"/>
    <property type="match status" value="1"/>
</dbReference>
<keyword evidence="2" id="KW-0732">Signal</keyword>
<dbReference type="AlphaFoldDB" id="A0A7W9UHM9"/>
<gene>
    <name evidence="4" type="ORF">BJY24_002114</name>
</gene>
<evidence type="ECO:0000256" key="1">
    <source>
        <dbReference type="SAM" id="MobiDB-lite"/>
    </source>
</evidence>
<feature type="chain" id="PRO_5031139397" evidence="2">
    <location>
        <begin position="23"/>
        <end position="382"/>
    </location>
</feature>
<dbReference type="InterPro" id="IPR050491">
    <property type="entry name" value="AmpC-like"/>
</dbReference>
<dbReference type="EC" id="3.4.16.4" evidence="4"/>
<reference evidence="4 5" key="1">
    <citation type="submission" date="2020-08" db="EMBL/GenBank/DDBJ databases">
        <title>Sequencing the genomes of 1000 actinobacteria strains.</title>
        <authorList>
            <person name="Klenk H.-P."/>
        </authorList>
    </citation>
    <scope>NUCLEOTIDE SEQUENCE [LARGE SCALE GENOMIC DNA]</scope>
    <source>
        <strain evidence="4 5">DSM 43582</strain>
    </source>
</reference>